<dbReference type="Proteomes" id="UP000179264">
    <property type="component" value="Unassembled WGS sequence"/>
</dbReference>
<comment type="caution">
    <text evidence="2">The sequence shown here is derived from an EMBL/GenBank/DDBJ whole genome shotgun (WGS) entry which is preliminary data.</text>
</comment>
<keyword evidence="1" id="KW-0472">Membrane</keyword>
<protein>
    <submittedName>
        <fullName evidence="2">Uncharacterized protein</fullName>
    </submittedName>
</protein>
<evidence type="ECO:0000313" key="2">
    <source>
        <dbReference type="EMBL" id="OHA92599.1"/>
    </source>
</evidence>
<feature type="transmembrane region" description="Helical" evidence="1">
    <location>
        <begin position="53"/>
        <end position="70"/>
    </location>
</feature>
<name>A0A1G2T728_9BACT</name>
<organism evidence="2 3">
    <name type="scientific">Candidatus Zambryskibacteria bacterium RIFCSPHIGHO2_02_38_10.5</name>
    <dbReference type="NCBI Taxonomy" id="1802742"/>
    <lineage>
        <taxon>Bacteria</taxon>
        <taxon>Candidatus Zambryskiibacteriota</taxon>
    </lineage>
</organism>
<feature type="transmembrane region" description="Helical" evidence="1">
    <location>
        <begin position="90"/>
        <end position="107"/>
    </location>
</feature>
<keyword evidence="1" id="KW-0812">Transmembrane</keyword>
<proteinExistence type="predicted"/>
<keyword evidence="1" id="KW-1133">Transmembrane helix</keyword>
<accession>A0A1G2T728</accession>
<evidence type="ECO:0000256" key="1">
    <source>
        <dbReference type="SAM" id="Phobius"/>
    </source>
</evidence>
<reference evidence="2 3" key="1">
    <citation type="journal article" date="2016" name="Nat. Commun.">
        <title>Thousands of microbial genomes shed light on interconnected biogeochemical processes in an aquifer system.</title>
        <authorList>
            <person name="Anantharaman K."/>
            <person name="Brown C.T."/>
            <person name="Hug L.A."/>
            <person name="Sharon I."/>
            <person name="Castelle C.J."/>
            <person name="Probst A.J."/>
            <person name="Thomas B.C."/>
            <person name="Singh A."/>
            <person name="Wilkins M.J."/>
            <person name="Karaoz U."/>
            <person name="Brodie E.L."/>
            <person name="Williams K.H."/>
            <person name="Hubbard S.S."/>
            <person name="Banfield J.F."/>
        </authorList>
    </citation>
    <scope>NUCLEOTIDE SEQUENCE [LARGE SCALE GENOMIC DNA]</scope>
</reference>
<sequence length="158" mass="17735">MVKLFIIISIIFLVPLFGVLFTGHPSPLGILGVAPVFGILGLIGVWFRKSLGLILYSLVSLFIFLYPLALSYKDGGLTGVNLSEILKSPVPYYLLFFPISALVFWIKHEPFTPFSLPKLFRVQLWIIVVILVMLLILYIDSHVIPGGFVDYILNLIIQ</sequence>
<dbReference type="AlphaFoldDB" id="A0A1G2T728"/>
<evidence type="ECO:0000313" key="3">
    <source>
        <dbReference type="Proteomes" id="UP000179264"/>
    </source>
</evidence>
<feature type="transmembrane region" description="Helical" evidence="1">
    <location>
        <begin position="28"/>
        <end position="46"/>
    </location>
</feature>
<dbReference type="EMBL" id="MHVL01000044">
    <property type="protein sequence ID" value="OHA92599.1"/>
    <property type="molecule type" value="Genomic_DNA"/>
</dbReference>
<gene>
    <name evidence="2" type="ORF">A2W58_01825</name>
</gene>
<feature type="transmembrane region" description="Helical" evidence="1">
    <location>
        <begin position="119"/>
        <end position="139"/>
    </location>
</feature>